<dbReference type="EMBL" id="VSSQ01042633">
    <property type="protein sequence ID" value="MPM96244.1"/>
    <property type="molecule type" value="Genomic_DNA"/>
</dbReference>
<organism evidence="2">
    <name type="scientific">bioreactor metagenome</name>
    <dbReference type="NCBI Taxonomy" id="1076179"/>
    <lineage>
        <taxon>unclassified sequences</taxon>
        <taxon>metagenomes</taxon>
        <taxon>ecological metagenomes</taxon>
    </lineage>
</organism>
<evidence type="ECO:0000256" key="1">
    <source>
        <dbReference type="SAM" id="MobiDB-lite"/>
    </source>
</evidence>
<evidence type="ECO:0000313" key="2">
    <source>
        <dbReference type="EMBL" id="MPM96244.1"/>
    </source>
</evidence>
<feature type="region of interest" description="Disordered" evidence="1">
    <location>
        <begin position="1"/>
        <end position="24"/>
    </location>
</feature>
<name>A0A645E371_9ZZZZ</name>
<sequence length="83" mass="9681">MLLKQQHALSGFRHGRRGGEPAVARADDDRVIRVFQESNTPFQFDNARDHIERIDRTAKLDKMIVAWPPTKSYLELSTNTRRF</sequence>
<comment type="caution">
    <text evidence="2">The sequence shown here is derived from an EMBL/GenBank/DDBJ whole genome shotgun (WGS) entry which is preliminary data.</text>
</comment>
<proteinExistence type="predicted"/>
<accession>A0A645E371</accession>
<protein>
    <submittedName>
        <fullName evidence="2">Uncharacterized protein</fullName>
    </submittedName>
</protein>
<gene>
    <name evidence="2" type="ORF">SDC9_143402</name>
</gene>
<reference evidence="2" key="1">
    <citation type="submission" date="2019-08" db="EMBL/GenBank/DDBJ databases">
        <authorList>
            <person name="Kucharzyk K."/>
            <person name="Murdoch R.W."/>
            <person name="Higgins S."/>
            <person name="Loffler F."/>
        </authorList>
    </citation>
    <scope>NUCLEOTIDE SEQUENCE</scope>
</reference>
<dbReference type="AlphaFoldDB" id="A0A645E371"/>